<reference evidence="9" key="1">
    <citation type="submission" date="2025-08" db="UniProtKB">
        <authorList>
            <consortium name="RefSeq"/>
        </authorList>
    </citation>
    <scope>IDENTIFICATION</scope>
</reference>
<evidence type="ECO:0000259" key="7">
    <source>
        <dbReference type="Pfam" id="PF10277"/>
    </source>
</evidence>
<evidence type="ECO:0000256" key="5">
    <source>
        <dbReference type="ARBA" id="ARBA00023136"/>
    </source>
</evidence>
<dbReference type="Proteomes" id="UP000694888">
    <property type="component" value="Unplaced"/>
</dbReference>
<feature type="transmembrane region" description="Helical" evidence="6">
    <location>
        <begin position="113"/>
        <end position="133"/>
    </location>
</feature>
<organism evidence="8 9">
    <name type="scientific">Aplysia californica</name>
    <name type="common">California sea hare</name>
    <dbReference type="NCBI Taxonomy" id="6500"/>
    <lineage>
        <taxon>Eukaryota</taxon>
        <taxon>Metazoa</taxon>
        <taxon>Spiralia</taxon>
        <taxon>Lophotrochozoa</taxon>
        <taxon>Mollusca</taxon>
        <taxon>Gastropoda</taxon>
        <taxon>Heterobranchia</taxon>
        <taxon>Euthyneura</taxon>
        <taxon>Tectipleura</taxon>
        <taxon>Aplysiida</taxon>
        <taxon>Aplysioidea</taxon>
        <taxon>Aplysiidae</taxon>
        <taxon>Aplysia</taxon>
    </lineage>
</organism>
<comment type="similarity">
    <text evidence="2">Belongs to the DRAM/TMEM150 family.</text>
</comment>
<accession>A0ABM0JVK9</accession>
<feature type="domain" description="CWH43-like N-terminal" evidence="7">
    <location>
        <begin position="6"/>
        <end position="233"/>
    </location>
</feature>
<evidence type="ECO:0000313" key="9">
    <source>
        <dbReference type="RefSeq" id="XP_005102567.2"/>
    </source>
</evidence>
<evidence type="ECO:0000256" key="1">
    <source>
        <dbReference type="ARBA" id="ARBA00004127"/>
    </source>
</evidence>
<feature type="transmembrane region" description="Helical" evidence="6">
    <location>
        <begin position="154"/>
        <end position="176"/>
    </location>
</feature>
<feature type="transmembrane region" description="Helical" evidence="6">
    <location>
        <begin position="45"/>
        <end position="64"/>
    </location>
</feature>
<proteinExistence type="inferred from homology"/>
<evidence type="ECO:0000256" key="3">
    <source>
        <dbReference type="ARBA" id="ARBA00022692"/>
    </source>
</evidence>
<feature type="transmembrane region" description="Helical" evidence="6">
    <location>
        <begin position="85"/>
        <end position="107"/>
    </location>
</feature>
<keyword evidence="4 6" id="KW-1133">Transmembrane helix</keyword>
<comment type="subcellular location">
    <subcellularLocation>
        <location evidence="1">Endomembrane system</location>
        <topology evidence="1">Multi-pass membrane protein</topology>
    </subcellularLocation>
</comment>
<evidence type="ECO:0000256" key="2">
    <source>
        <dbReference type="ARBA" id="ARBA00006565"/>
    </source>
</evidence>
<keyword evidence="8" id="KW-1185">Reference proteome</keyword>
<dbReference type="PANTHER" id="PTHR21324">
    <property type="entry name" value="FASTING-INDUCIBLE INTEGRAL MEMBRANE PROTEIN TM6P1-RELATED"/>
    <property type="match status" value="1"/>
</dbReference>
<dbReference type="RefSeq" id="XP_005102567.2">
    <property type="nucleotide sequence ID" value="XM_005102510.3"/>
</dbReference>
<dbReference type="InterPro" id="IPR019402">
    <property type="entry name" value="CWH43_N"/>
</dbReference>
<protein>
    <submittedName>
        <fullName evidence="9">DNA damage-regulated autophagy modulator protein 1</fullName>
    </submittedName>
</protein>
<evidence type="ECO:0000256" key="4">
    <source>
        <dbReference type="ARBA" id="ARBA00022989"/>
    </source>
</evidence>
<dbReference type="GeneID" id="101851878"/>
<dbReference type="InterPro" id="IPR050911">
    <property type="entry name" value="DRAM/TMEM150_Autophagy_Mod"/>
</dbReference>
<dbReference type="PANTHER" id="PTHR21324:SF2">
    <property type="entry name" value="EG:22E5.9 PROTEIN"/>
    <property type="match status" value="1"/>
</dbReference>
<gene>
    <name evidence="9" type="primary">LOC101851878</name>
</gene>
<keyword evidence="5 6" id="KW-0472">Membrane</keyword>
<dbReference type="Pfam" id="PF10277">
    <property type="entry name" value="Frag1"/>
    <property type="match status" value="1"/>
</dbReference>
<evidence type="ECO:0000313" key="8">
    <source>
        <dbReference type="Proteomes" id="UP000694888"/>
    </source>
</evidence>
<feature type="transmembrane region" description="Helical" evidence="6">
    <location>
        <begin position="5"/>
        <end position="25"/>
    </location>
</feature>
<name>A0ABM0JVK9_APLCA</name>
<evidence type="ECO:0000256" key="6">
    <source>
        <dbReference type="SAM" id="Phobius"/>
    </source>
</evidence>
<keyword evidence="3 6" id="KW-0812">Transmembrane</keyword>
<sequence length="291" mass="31963">MRGDVIIVVLAVFLPTSFVTTYIISTSNGHAEREFPYISDTGTHPPESCIFGLLLAIYSFATLITVHSRWEVVRRYHQDNKWNQLVNNAAFLCGIVAAGGTLIVATFQETNVLSIHLLGALMAFGVGGVYMWLHTYLSYRLPDIPGWIRSLCHLRLFMSALCSCCGCLTASLGVIAESHRNSSNARTSQPGSGKWHSGMEAYDIHIGSTSFEWATAGLISLYFLSFVVEFHHIDIGLPVISVTTQVQPRPSSSLTSGHCNVGYLEHSDDDGTVFQRPRTVEQNCVENGDTS</sequence>